<comment type="similarity">
    <text evidence="2">Belongs to the glycosyltransferase 41 family. O-GlcNAc transferase subfamily.</text>
</comment>
<protein>
    <recommendedName>
        <fullName evidence="3">protein O-GlcNAc transferase</fullName>
        <ecNumber evidence="3">2.4.1.255</ecNumber>
    </recommendedName>
</protein>
<dbReference type="SUPFAM" id="SSF48452">
    <property type="entry name" value="TPR-like"/>
    <property type="match status" value="4"/>
</dbReference>
<dbReference type="Proteomes" id="UP001166251">
    <property type="component" value="Unassembled WGS sequence"/>
</dbReference>
<comment type="pathway">
    <text evidence="1">Protein modification; protein glycosylation.</text>
</comment>
<dbReference type="EMBL" id="JAHZSS010000006">
    <property type="protein sequence ID" value="MBW8190832.1"/>
    <property type="molecule type" value="Genomic_DNA"/>
</dbReference>
<dbReference type="InterPro" id="IPR019734">
    <property type="entry name" value="TPR_rpt"/>
</dbReference>
<dbReference type="PROSITE" id="PS50005">
    <property type="entry name" value="TPR"/>
    <property type="match status" value="1"/>
</dbReference>
<dbReference type="Pfam" id="PF13844">
    <property type="entry name" value="Glyco_transf_41"/>
    <property type="match status" value="2"/>
</dbReference>
<dbReference type="Gene3D" id="1.25.40.10">
    <property type="entry name" value="Tetratricopeptide repeat domain"/>
    <property type="match status" value="3"/>
</dbReference>
<evidence type="ECO:0000256" key="7">
    <source>
        <dbReference type="ARBA" id="ARBA00022803"/>
    </source>
</evidence>
<dbReference type="InterPro" id="IPR051939">
    <property type="entry name" value="Glycosyltr_41/O-GlcNAc_trsf"/>
</dbReference>
<dbReference type="SMART" id="SM00028">
    <property type="entry name" value="TPR"/>
    <property type="match status" value="7"/>
</dbReference>
<keyword evidence="6" id="KW-0677">Repeat</keyword>
<organism evidence="11 12">
    <name type="scientific">Neiella holothuriorum</name>
    <dbReference type="NCBI Taxonomy" id="2870530"/>
    <lineage>
        <taxon>Bacteria</taxon>
        <taxon>Pseudomonadati</taxon>
        <taxon>Pseudomonadota</taxon>
        <taxon>Gammaproteobacteria</taxon>
        <taxon>Alteromonadales</taxon>
        <taxon>Echinimonadaceae</taxon>
        <taxon>Neiella</taxon>
    </lineage>
</organism>
<evidence type="ECO:0000256" key="2">
    <source>
        <dbReference type="ARBA" id="ARBA00005386"/>
    </source>
</evidence>
<accession>A0ABS7EER5</accession>
<feature type="repeat" description="TPR" evidence="8">
    <location>
        <begin position="1323"/>
        <end position="1356"/>
    </location>
</feature>
<dbReference type="Pfam" id="PF13432">
    <property type="entry name" value="TPR_16"/>
    <property type="match status" value="3"/>
</dbReference>
<evidence type="ECO:0000313" key="11">
    <source>
        <dbReference type="EMBL" id="MBW8190832.1"/>
    </source>
</evidence>
<keyword evidence="12" id="KW-1185">Reference proteome</keyword>
<dbReference type="EC" id="2.4.1.255" evidence="3"/>
<dbReference type="RefSeq" id="WP_220103511.1">
    <property type="nucleotide sequence ID" value="NZ_JAHZSS010000006.1"/>
</dbReference>
<name>A0ABS7EER5_9GAMM</name>
<evidence type="ECO:0000256" key="3">
    <source>
        <dbReference type="ARBA" id="ARBA00011970"/>
    </source>
</evidence>
<dbReference type="PANTHER" id="PTHR44835:SF1">
    <property type="entry name" value="PROTEIN O-GLCNAC TRANSFERASE"/>
    <property type="match status" value="1"/>
</dbReference>
<evidence type="ECO:0000256" key="5">
    <source>
        <dbReference type="ARBA" id="ARBA00022679"/>
    </source>
</evidence>
<dbReference type="Gene3D" id="3.40.50.2000">
    <property type="entry name" value="Glycogen Phosphorylase B"/>
    <property type="match status" value="1"/>
</dbReference>
<comment type="caution">
    <text evidence="11">The sequence shown here is derived from an EMBL/GenBank/DDBJ whole genome shotgun (WGS) entry which is preliminary data.</text>
</comment>
<reference evidence="11" key="1">
    <citation type="submission" date="2021-07" db="EMBL/GenBank/DDBJ databases">
        <title>Neiella marina sp. nov., isolated from the intestinal content of sea cucumber Apostichopus japonicus.</title>
        <authorList>
            <person name="Bai X."/>
        </authorList>
    </citation>
    <scope>NUCLEOTIDE SEQUENCE</scope>
    <source>
        <strain evidence="11">126</strain>
    </source>
</reference>
<keyword evidence="5" id="KW-0808">Transferase</keyword>
<evidence type="ECO:0000259" key="10">
    <source>
        <dbReference type="Pfam" id="PF13844"/>
    </source>
</evidence>
<gene>
    <name evidence="11" type="ORF">K0504_07275</name>
</gene>
<proteinExistence type="inferred from homology"/>
<evidence type="ECO:0000256" key="1">
    <source>
        <dbReference type="ARBA" id="ARBA00004922"/>
    </source>
</evidence>
<dbReference type="InterPro" id="IPR011990">
    <property type="entry name" value="TPR-like_helical_dom_sf"/>
</dbReference>
<dbReference type="InterPro" id="IPR029489">
    <property type="entry name" value="OGT/SEC/SPY_C"/>
</dbReference>
<feature type="domain" description="O-GlcNAc transferase C-terminal" evidence="10">
    <location>
        <begin position="567"/>
        <end position="715"/>
    </location>
</feature>
<dbReference type="PANTHER" id="PTHR44835">
    <property type="entry name" value="UDP-N-ACETYLGLUCOSAMINE--PEPTIDE N-ACETYLGLUCOSAMINYLTRANSFERASE SPINDLY-RELATED"/>
    <property type="match status" value="1"/>
</dbReference>
<evidence type="ECO:0000256" key="9">
    <source>
        <dbReference type="SAM" id="Coils"/>
    </source>
</evidence>
<keyword evidence="4" id="KW-0328">Glycosyltransferase</keyword>
<feature type="domain" description="O-GlcNAc transferase C-terminal" evidence="10">
    <location>
        <begin position="744"/>
        <end position="918"/>
    </location>
</feature>
<evidence type="ECO:0000313" key="12">
    <source>
        <dbReference type="Proteomes" id="UP001166251"/>
    </source>
</evidence>
<feature type="coiled-coil region" evidence="9">
    <location>
        <begin position="1083"/>
        <end position="1110"/>
    </location>
</feature>
<keyword evidence="7 8" id="KW-0802">TPR repeat</keyword>
<sequence>MLAGFCQSEFAKIEPSVLLFVEEQADAAYKQGCIKRLQALVEYLDAQQMCKPKYYQYLAEASLKTARPRAGQFALQKLISIEPDNPDYHLNLIDVLTKQCLFTDALARLEQTTGAIPEQRVQSLRQLAHSHGQLTQLAATFISNEQAAVSDDEYLQQGQSLLDVALQFEDRQTVVAIVESLSKRVSLSDEFVIELCSVINSDETQQFLDQLTLALVGNGDYSQLLRWYLSWYASENLAIPIKKELLKLSRKANWPADINAVLFAINDKWAEFATCCDAGLKLRQRLPVLFKYAVVYWLSKANDKKVNKQLQTASELNEDELRFLASALEASSQWINERQALLRQGVDKYPDNFRMLNDLADVELKLGNTATARQLFFDAWKRSGHTYFPAGFNLASTLLSEGGARQAFDYAKLIFALEPNNPHCWYLLSKIMVSSQYRALDYCFLRVYLSKKPEDTNAWHDFATAARQINHLNESRTVLEQLIEQSPNWGMAHNSKSLLEMSCGNVSAAADSCLTVLDNAKSTPVEKFFALSNLLFCGNYHPHVSVDTLKSWFARINEFFPQANYQPKVTYQPGKRIKVGYVSSDFKTHPVAFFLEALFKHHDKERVEIFAYSGVSAEDQVTDLLREHVDHWKFVAKTDDQELAAMIIEDGIDVLVDLSGHTDGNRLKLFALKPCAVQVSWLGFAQTTGMTAMDYFLGDEQLTPELADDFFSEQPYRLPRASYCYTPRLEWREQPPVVKQKSLDEPIVFGNLGRAIRFNDRVLPLWKQILDRVPNSILKIDNPNFKDEESQSLMYQRLAEHGIEHSRSWVGYTQDYIHSILDIDIALDGFPQNSGTTLFEFLWCGVPIVTKKDRPSVGRLGAMVLHAIGKDQWIASSEQEYVDIAVALASDRANLIQDRPALRDAFVESELCDGANFANAVEDAYLAMLAEKSGNTAILESTPLATTTPIASANNHAKERAVSSTCQKLMLQPLAQSLVELIREQALQAYKQGHIQQLGACVEFLINHDADDENSLQYLAEAGIKGNRPDLAELALVELLKKSPQQLELLLHLAEMQAAQNNYQAALNALNLIPATYHANDDLVQAQHELQAKQDSQQQLQQQAAQLRDDALIQQLSESDYERLGEAVLQTALNQHEHELVIAITAALGARIELQPKLLVELYQTLDVAANKSLPVRFVLALAAEGCYPELIRFHLNQSLAAGSPIGAVESLISSLEPVCNDPQAADILAVLYVQTGNWHAFDQLIDSALALPKRLAVLFKYASERWLSQGHDQRHIRWLNKPEYLNAAELCYLSEGLQQSKDPLDKKLQLLQVAYWKYPQNTNAMIALGNFYCAANHYKDAVPHFVQAINQQTKDMFAAYFGLASAIQDGGDDNQAHSYLLKALAIAPNETKVWQRLGQLMAGQQQWQMTADVAKYCLRAEPDNAALWYLLTEASLQLGNETQAREFAQQAIKLAPALPTSRRLARLLEDKDSDLKQAFARKTGDCSGHQNHVDEMAE</sequence>
<evidence type="ECO:0000256" key="8">
    <source>
        <dbReference type="PROSITE-ProRule" id="PRU00339"/>
    </source>
</evidence>
<keyword evidence="9" id="KW-0175">Coiled coil</keyword>
<evidence type="ECO:0000256" key="6">
    <source>
        <dbReference type="ARBA" id="ARBA00022737"/>
    </source>
</evidence>
<dbReference type="Gene3D" id="3.40.50.11380">
    <property type="match status" value="1"/>
</dbReference>
<evidence type="ECO:0000256" key="4">
    <source>
        <dbReference type="ARBA" id="ARBA00022676"/>
    </source>
</evidence>